<dbReference type="InterPro" id="IPR002932">
    <property type="entry name" value="Glu_synthdom"/>
</dbReference>
<dbReference type="CDD" id="cd02808">
    <property type="entry name" value="GltS_FMN"/>
    <property type="match status" value="1"/>
</dbReference>
<dbReference type="PANTHER" id="PTHR43819">
    <property type="entry name" value="ARCHAEAL-TYPE GLUTAMATE SYNTHASE [NADPH]"/>
    <property type="match status" value="1"/>
</dbReference>
<keyword evidence="5" id="KW-1185">Reference proteome</keyword>
<dbReference type="Pfam" id="PF01645">
    <property type="entry name" value="Glu_synthase"/>
    <property type="match status" value="1"/>
</dbReference>
<reference evidence="5" key="1">
    <citation type="submission" date="2017-01" db="EMBL/GenBank/DDBJ databases">
        <authorList>
            <person name="Varghese N."/>
            <person name="Submissions S."/>
        </authorList>
    </citation>
    <scope>NUCLEOTIDE SEQUENCE [LARGE SCALE GENOMIC DNA]</scope>
    <source>
        <strain evidence="5">DSM 45196</strain>
    </source>
</reference>
<dbReference type="OrthoDB" id="9758182at2"/>
<evidence type="ECO:0000313" key="5">
    <source>
        <dbReference type="Proteomes" id="UP000186795"/>
    </source>
</evidence>
<feature type="domain" description="Glutamate synthase" evidence="3">
    <location>
        <begin position="120"/>
        <end position="373"/>
    </location>
</feature>
<dbReference type="InterPro" id="IPR024188">
    <property type="entry name" value="GltB"/>
</dbReference>
<proteinExistence type="inferred from homology"/>
<evidence type="ECO:0000313" key="4">
    <source>
        <dbReference type="EMBL" id="SIS43394.1"/>
    </source>
</evidence>
<gene>
    <name evidence="4" type="ORF">SAMN05421790_101635</name>
</gene>
<evidence type="ECO:0000259" key="3">
    <source>
        <dbReference type="Pfam" id="PF01645"/>
    </source>
</evidence>
<protein>
    <submittedName>
        <fullName evidence="4">Glutamate synthase conserved region-containing protein</fullName>
    </submittedName>
</protein>
<dbReference type="GO" id="GO:0006537">
    <property type="term" value="P:glutamate biosynthetic process"/>
    <property type="evidence" value="ECO:0007669"/>
    <property type="project" value="InterPro"/>
</dbReference>
<accession>A0A1N7J269</accession>
<evidence type="ECO:0000256" key="2">
    <source>
        <dbReference type="PIRNR" id="PIRNR006429"/>
    </source>
</evidence>
<sequence length="457" mass="49062">MGWIGSLGGAFAAILLFAAGMAICARPLVRVLFRKAVAVIETDPFPDNLWELVTLTRHISPQILIENSMRAQGGVMVKRPLGSPKKMPDFRKLTFLPCQLDRLPTPEDQAIETRTVIGPCAKKPLELEIPLLVSGMAFGLGISEQLKVALAKGSAMAGTATNGGEGPFLPEERKYADKLILQYSRAKWAKDPEILKQADMIEVHIGQGASAGTPSQVPAIHLKGRAMELMGLKPDDTAEILSRMPGIHRKQDWKKLIDRLRQLTGGVPIGMKMIPGCVEKDLEIAVAAGVDFITLDGAQAGTKGTPPILQDDFGLPAVIGLARAADYLEKKKKKDEISLIISGGLYTPGDFMKALAMGADAVALGSAVLFAASHDQGSQKTLPWEPPTQLVLYDGDQKEELNVDEGAKCVAHYLQSSVAEMKLAAIALGKSRLQDVDRTDLAARDPVTAAIARVPMI</sequence>
<dbReference type="RefSeq" id="WP_009708999.1">
    <property type="nucleotide sequence ID" value="NZ_CP048103.1"/>
</dbReference>
<evidence type="ECO:0000256" key="1">
    <source>
        <dbReference type="ARBA" id="ARBA00009716"/>
    </source>
</evidence>
<dbReference type="Gene3D" id="3.20.20.70">
    <property type="entry name" value="Aldolase class I"/>
    <property type="match status" value="1"/>
</dbReference>
<organism evidence="4 5">
    <name type="scientific">Kroppenstedtia eburnea</name>
    <dbReference type="NCBI Taxonomy" id="714067"/>
    <lineage>
        <taxon>Bacteria</taxon>
        <taxon>Bacillati</taxon>
        <taxon>Bacillota</taxon>
        <taxon>Bacilli</taxon>
        <taxon>Bacillales</taxon>
        <taxon>Thermoactinomycetaceae</taxon>
        <taxon>Kroppenstedtia</taxon>
    </lineage>
</organism>
<dbReference type="GO" id="GO:0015930">
    <property type="term" value="F:glutamate synthase activity"/>
    <property type="evidence" value="ECO:0007669"/>
    <property type="project" value="InterPro"/>
</dbReference>
<name>A0A1N7J269_9BACL</name>
<dbReference type="EMBL" id="FTOD01000001">
    <property type="protein sequence ID" value="SIS43394.1"/>
    <property type="molecule type" value="Genomic_DNA"/>
</dbReference>
<dbReference type="PANTHER" id="PTHR43819:SF1">
    <property type="entry name" value="ARCHAEAL-TYPE GLUTAMATE SYNTHASE [NADPH]"/>
    <property type="match status" value="1"/>
</dbReference>
<dbReference type="PIRSF" id="PIRSF006429">
    <property type="entry name" value="GOGAT_lg_2"/>
    <property type="match status" value="1"/>
</dbReference>
<dbReference type="SUPFAM" id="SSF51395">
    <property type="entry name" value="FMN-linked oxidoreductases"/>
    <property type="match status" value="1"/>
</dbReference>
<dbReference type="InterPro" id="IPR013785">
    <property type="entry name" value="Aldolase_TIM"/>
</dbReference>
<dbReference type="Proteomes" id="UP000186795">
    <property type="component" value="Unassembled WGS sequence"/>
</dbReference>
<dbReference type="AlphaFoldDB" id="A0A1N7J269"/>
<comment type="similarity">
    <text evidence="1 2">Belongs to the glutamate synthase family.</text>
</comment>